<reference evidence="3" key="1">
    <citation type="journal article" date="2011" name="Nature">
        <title>Genome sequence and analysis of the tuber crop potato.</title>
        <authorList>
            <consortium name="The Potato Genome Sequencing Consortium"/>
        </authorList>
    </citation>
    <scope>NUCLEOTIDE SEQUENCE [LARGE SCALE GENOMIC DNA]</scope>
    <source>
        <strain evidence="3">cv. DM1-3 516 R44</strain>
    </source>
</reference>
<reference evidence="2" key="2">
    <citation type="submission" date="2015-06" db="UniProtKB">
        <authorList>
            <consortium name="EnsemblPlants"/>
        </authorList>
    </citation>
    <scope>IDENTIFICATION</scope>
    <source>
        <strain evidence="2">DM1-3 516 R44</strain>
    </source>
</reference>
<dbReference type="PANTHER" id="PTHR46277:SF21">
    <property type="entry name" value="CRAL-TRIO DOMAIN-CONTAINING PROTEIN"/>
    <property type="match status" value="1"/>
</dbReference>
<dbReference type="InterPro" id="IPR001251">
    <property type="entry name" value="CRAL-TRIO_dom"/>
</dbReference>
<feature type="domain" description="CRAL-TRIO" evidence="1">
    <location>
        <begin position="1"/>
        <end position="57"/>
    </location>
</feature>
<organism evidence="2 3">
    <name type="scientific">Solanum tuberosum</name>
    <name type="common">Potato</name>
    <dbReference type="NCBI Taxonomy" id="4113"/>
    <lineage>
        <taxon>Eukaryota</taxon>
        <taxon>Viridiplantae</taxon>
        <taxon>Streptophyta</taxon>
        <taxon>Embryophyta</taxon>
        <taxon>Tracheophyta</taxon>
        <taxon>Spermatophyta</taxon>
        <taxon>Magnoliopsida</taxon>
        <taxon>eudicotyledons</taxon>
        <taxon>Gunneridae</taxon>
        <taxon>Pentapetalae</taxon>
        <taxon>asterids</taxon>
        <taxon>lamiids</taxon>
        <taxon>Solanales</taxon>
        <taxon>Solanaceae</taxon>
        <taxon>Solanoideae</taxon>
        <taxon>Solaneae</taxon>
        <taxon>Solanum</taxon>
    </lineage>
</organism>
<evidence type="ECO:0000259" key="1">
    <source>
        <dbReference type="PROSITE" id="PS50191"/>
    </source>
</evidence>
<dbReference type="PROSITE" id="PS50191">
    <property type="entry name" value="CRAL_TRIO"/>
    <property type="match status" value="1"/>
</dbReference>
<dbReference type="OrthoDB" id="1434354at2759"/>
<name>M1C344_SOLTU</name>
<dbReference type="EnsemblPlants" id="PGSC0003DMT400058686">
    <property type="protein sequence ID" value="PGSC0003DMT400058686"/>
    <property type="gene ID" value="PGSC0003DMG401022797"/>
</dbReference>
<dbReference type="Gene3D" id="3.40.525.10">
    <property type="entry name" value="CRAL-TRIO lipid binding domain"/>
    <property type="match status" value="1"/>
</dbReference>
<dbReference type="Gramene" id="PGSC0003DMT400058686">
    <property type="protein sequence ID" value="PGSC0003DMT400058686"/>
    <property type="gene ID" value="PGSC0003DMG401022797"/>
</dbReference>
<proteinExistence type="predicted"/>
<dbReference type="ExpressionAtlas" id="M1C344">
    <property type="expression patterns" value="baseline"/>
</dbReference>
<dbReference type="InterPro" id="IPR036865">
    <property type="entry name" value="CRAL-TRIO_dom_sf"/>
</dbReference>
<dbReference type="SUPFAM" id="SSF52087">
    <property type="entry name" value="CRAL/TRIO domain"/>
    <property type="match status" value="1"/>
</dbReference>
<evidence type="ECO:0000313" key="2">
    <source>
        <dbReference type="EnsemblPlants" id="PGSC0003DMT400058686"/>
    </source>
</evidence>
<accession>M1C344</accession>
<dbReference type="Pfam" id="PF00650">
    <property type="entry name" value="CRAL_TRIO"/>
    <property type="match status" value="1"/>
</dbReference>
<dbReference type="Proteomes" id="UP000011115">
    <property type="component" value="Unassembled WGS sequence"/>
</dbReference>
<dbReference type="AlphaFoldDB" id="M1C344"/>
<keyword evidence="3" id="KW-1185">Reference proteome</keyword>
<sequence>MPQFFVTIWRFVCRFLDKATQRKMRIVMSEEQKQEFIREVGEDVLPEEYGGRAKLVLLQDVAVNY</sequence>
<gene>
    <name evidence="2" type="primary">LOC102594752</name>
</gene>
<evidence type="ECO:0000313" key="3">
    <source>
        <dbReference type="Proteomes" id="UP000011115"/>
    </source>
</evidence>
<protein>
    <submittedName>
        <fullName evidence="2">SEC14 cytosolic factor / phosphoglyceride transfer family protein</fullName>
    </submittedName>
</protein>
<dbReference type="PANTHER" id="PTHR46277">
    <property type="entry name" value="OS03G0850700 PROTEIN"/>
    <property type="match status" value="1"/>
</dbReference>